<name>A0ABW3UY80_9BACL</name>
<comment type="caution">
    <text evidence="1">The sequence shown here is derived from an EMBL/GenBank/DDBJ whole genome shotgun (WGS) entry which is preliminary data.</text>
</comment>
<protein>
    <recommendedName>
        <fullName evidence="3">Uracil-DNA glycosylase-like domain-containing protein</fullName>
    </recommendedName>
</protein>
<accession>A0ABW3UY80</accession>
<evidence type="ECO:0000313" key="2">
    <source>
        <dbReference type="Proteomes" id="UP001597180"/>
    </source>
</evidence>
<dbReference type="Proteomes" id="UP001597180">
    <property type="component" value="Unassembled WGS sequence"/>
</dbReference>
<keyword evidence="2" id="KW-1185">Reference proteome</keyword>
<dbReference type="RefSeq" id="WP_345587720.1">
    <property type="nucleotide sequence ID" value="NZ_BAABJG010000013.1"/>
</dbReference>
<evidence type="ECO:0000313" key="1">
    <source>
        <dbReference type="EMBL" id="MFD1225427.1"/>
    </source>
</evidence>
<evidence type="ECO:0008006" key="3">
    <source>
        <dbReference type="Google" id="ProtNLM"/>
    </source>
</evidence>
<gene>
    <name evidence="1" type="ORF">ACFQ4B_35645</name>
</gene>
<proteinExistence type="predicted"/>
<organism evidence="1 2">
    <name type="scientific">Paenibacillus vulneris</name>
    <dbReference type="NCBI Taxonomy" id="1133364"/>
    <lineage>
        <taxon>Bacteria</taxon>
        <taxon>Bacillati</taxon>
        <taxon>Bacillota</taxon>
        <taxon>Bacilli</taxon>
        <taxon>Bacillales</taxon>
        <taxon>Paenibacillaceae</taxon>
        <taxon>Paenibacillus</taxon>
    </lineage>
</organism>
<reference evidence="2" key="1">
    <citation type="journal article" date="2019" name="Int. J. Syst. Evol. Microbiol.">
        <title>The Global Catalogue of Microorganisms (GCM) 10K type strain sequencing project: providing services to taxonomists for standard genome sequencing and annotation.</title>
        <authorList>
            <consortium name="The Broad Institute Genomics Platform"/>
            <consortium name="The Broad Institute Genome Sequencing Center for Infectious Disease"/>
            <person name="Wu L."/>
            <person name="Ma J."/>
        </authorList>
    </citation>
    <scope>NUCLEOTIDE SEQUENCE [LARGE SCALE GENOMIC DNA]</scope>
    <source>
        <strain evidence="2">CCUG 53270</strain>
    </source>
</reference>
<sequence length="245" mass="27952">MPFPTQLQRYKQAILSLPKDTVLTKEELLTEEFLVDRDGKLEMYYAPHNEYRTPSAAVAIVGLTPGWAQMRIAIQEARIGLEEGLPDAEICKRAKDAARFAGTMRSELIRMLDALGLHHHLQIPSCESLFQEHQELLHSTALLRYPVFTDRNNYSGTRPDLMSNEFLRNHALSSIREELDIMNRALVIPLGKRVEEVLQLLVNEGKLKGAQCLWGFPHPSGANGHRHKQFAEHQEAMRGRIEAYF</sequence>
<dbReference type="EMBL" id="JBHTLU010000059">
    <property type="protein sequence ID" value="MFD1225427.1"/>
    <property type="molecule type" value="Genomic_DNA"/>
</dbReference>